<proteinExistence type="predicted"/>
<dbReference type="EMBL" id="CABVIK010000012">
    <property type="protein sequence ID" value="VVP19037.1"/>
    <property type="molecule type" value="Genomic_DNA"/>
</dbReference>
<accession>A0A5E7M5Z4</accession>
<dbReference type="Proteomes" id="UP000349468">
    <property type="component" value="Unassembled WGS sequence"/>
</dbReference>
<reference evidence="1 2" key="1">
    <citation type="submission" date="2019-09" db="EMBL/GenBank/DDBJ databases">
        <authorList>
            <person name="Chandra G."/>
            <person name="Truman W A."/>
        </authorList>
    </citation>
    <scope>NUCLEOTIDE SEQUENCE [LARGE SCALE GENOMIC DNA]</scope>
    <source>
        <strain evidence="1">PS870</strain>
    </source>
</reference>
<evidence type="ECO:0000313" key="2">
    <source>
        <dbReference type="Proteomes" id="UP000349468"/>
    </source>
</evidence>
<sequence length="89" mass="9388">MLKTSAKAFALTPLSRLPLFAVQPGVPIKDALERTYSLLDMAQEMAEQAAIADDSTQLCHVIAHLLDMAKAAVDACAEGIPAALGVTHE</sequence>
<dbReference type="AlphaFoldDB" id="A0A5E7M5Z4"/>
<dbReference type="InterPro" id="IPR021427">
    <property type="entry name" value="DUF3077"/>
</dbReference>
<organism evidence="1 2">
    <name type="scientific">Pseudomonas fluorescens</name>
    <dbReference type="NCBI Taxonomy" id="294"/>
    <lineage>
        <taxon>Bacteria</taxon>
        <taxon>Pseudomonadati</taxon>
        <taxon>Pseudomonadota</taxon>
        <taxon>Gammaproteobacteria</taxon>
        <taxon>Pseudomonadales</taxon>
        <taxon>Pseudomonadaceae</taxon>
        <taxon>Pseudomonas</taxon>
    </lineage>
</organism>
<protein>
    <recommendedName>
        <fullName evidence="3">DUF3077 domain-containing protein</fullName>
    </recommendedName>
</protein>
<dbReference type="RefSeq" id="WP_154912781.1">
    <property type="nucleotide sequence ID" value="NZ_CABVIK010000012.1"/>
</dbReference>
<gene>
    <name evidence="1" type="ORF">PS870_03723</name>
</gene>
<evidence type="ECO:0000313" key="1">
    <source>
        <dbReference type="EMBL" id="VVP19037.1"/>
    </source>
</evidence>
<evidence type="ECO:0008006" key="3">
    <source>
        <dbReference type="Google" id="ProtNLM"/>
    </source>
</evidence>
<dbReference type="Pfam" id="PF11275">
    <property type="entry name" value="DUF3077"/>
    <property type="match status" value="1"/>
</dbReference>
<name>A0A5E7M5Z4_PSEFL</name>